<organism evidence="1 2">
    <name type="scientific">Phocaeicola vulgatus</name>
    <name type="common">Bacteroides vulgatus</name>
    <dbReference type="NCBI Taxonomy" id="821"/>
    <lineage>
        <taxon>Bacteria</taxon>
        <taxon>Pseudomonadati</taxon>
        <taxon>Bacteroidota</taxon>
        <taxon>Bacteroidia</taxon>
        <taxon>Bacteroidales</taxon>
        <taxon>Bacteroidaceae</taxon>
        <taxon>Phocaeicola</taxon>
    </lineage>
</organism>
<dbReference type="Gene3D" id="3.20.20.80">
    <property type="entry name" value="Glycosidases"/>
    <property type="match status" value="1"/>
</dbReference>
<dbReference type="InterPro" id="IPR032719">
    <property type="entry name" value="WbsX"/>
</dbReference>
<protein>
    <submittedName>
        <fullName evidence="1">Lipopolysaccharide biosynthesis protein</fullName>
    </submittedName>
</protein>
<dbReference type="AlphaFoldDB" id="A0A395UJZ4"/>
<dbReference type="CDD" id="cd11579">
    <property type="entry name" value="Glyco_tran_WbsX"/>
    <property type="match status" value="1"/>
</dbReference>
<reference evidence="1 2" key="1">
    <citation type="submission" date="2018-08" db="EMBL/GenBank/DDBJ databases">
        <title>A genome reference for cultivated species of the human gut microbiota.</title>
        <authorList>
            <person name="Zou Y."/>
            <person name="Xue W."/>
            <person name="Luo G."/>
        </authorList>
    </citation>
    <scope>NUCLEOTIDE SEQUENCE [LARGE SCALE GENOMIC DNA]</scope>
    <source>
        <strain evidence="1 2">AF25-30LB</strain>
    </source>
</reference>
<gene>
    <name evidence="1" type="ORF">DWY53_15910</name>
</gene>
<dbReference type="Proteomes" id="UP000266497">
    <property type="component" value="Unassembled WGS sequence"/>
</dbReference>
<name>A0A395UJZ4_PHOVU</name>
<evidence type="ECO:0000313" key="2">
    <source>
        <dbReference type="Proteomes" id="UP000266497"/>
    </source>
</evidence>
<evidence type="ECO:0000313" key="1">
    <source>
        <dbReference type="EMBL" id="RGR36461.1"/>
    </source>
</evidence>
<sequence>MNTKIIAFYLPQYHPFKENNEWWGAGFTEWTNVTTAQPLFKGHYQPKIPKDLGFYDLRLPESREEQIKLAQEAGVYGFCYWHYWFGKNKELMERPFNEVVSSGVPDFPFCIGWANESWLNKQWNADGTLKGGKLLIEQKYEGLEDYKAHFNKLLPAFKDKRYILIDNCPLVFIHRAILLPTEIITIWNQMAQEHGFSGIYFVGRLTYAEYMENKFNLLLNKGFNAITIGRLGNSILKESKIKRLTRHLIGYLKYNGCTRIASYDKEIQYYSEDIDKREDVFPAIYPNWDHSPRSKKTGLIINNSTPQKFYTHVKKVLSMVKNKKESHKIIFLKSWNEWGEGNYMEPDIKFGKGYIEYLRKALEEND</sequence>
<proteinExistence type="predicted"/>
<dbReference type="RefSeq" id="WP_117893375.1">
    <property type="nucleotide sequence ID" value="NZ_JABDSC010000090.1"/>
</dbReference>
<accession>A0A395UJZ4</accession>
<dbReference type="PANTHER" id="PTHR41244:SF1">
    <property type="entry name" value="GLYCOSYLTRANSFERASE"/>
    <property type="match status" value="1"/>
</dbReference>
<dbReference type="EMBL" id="QRUD01000050">
    <property type="protein sequence ID" value="RGR36461.1"/>
    <property type="molecule type" value="Genomic_DNA"/>
</dbReference>
<dbReference type="Pfam" id="PF14307">
    <property type="entry name" value="Glyco_tran_WbsX"/>
    <property type="match status" value="1"/>
</dbReference>
<dbReference type="PANTHER" id="PTHR41244">
    <property type="entry name" value="RHAMNAN SYNTHESIS F"/>
    <property type="match status" value="1"/>
</dbReference>
<comment type="caution">
    <text evidence="1">The sequence shown here is derived from an EMBL/GenBank/DDBJ whole genome shotgun (WGS) entry which is preliminary data.</text>
</comment>